<dbReference type="SUPFAM" id="SSF53720">
    <property type="entry name" value="ALDH-like"/>
    <property type="match status" value="1"/>
</dbReference>
<sequence>MLSSPRFARILAAEIDGRCQNIRYRQNQLHRLQSALVEHLDALNKAIHQDTDHAPEEIQAEICLALTELRAHYIPLSLEKDLEQEYRVANGKDNADGKRGVGIVYIVPCRHTMFYSIISAMSAAIAAGNCVILELAQTTMSLPPLLREILSRALDADTFTISEQQPDAALLDRVLLVSQTDSPPVSAHQNHLVSVAERTVAVVDRTTRIDQAAEALVRARFSFGGRSPYSPDVVLVQEFAMKQFVEAVIQHASKHLAGQNGEVRQKLINPRQSSAGASLLAVAQKDPSARILVSGTGWGVVEVQDRQSPLLGRKVDEKVLILHPVTSLDDAIDFSNSMGTLAATYAFAIPTAAKYLTQFIDAHISWVNHVPTDMLLGPALPANSTPGDTRYTTDRLQVPRPQFVTERENATLIKAVLDTSNLKQSGAAWNQAIAPLPSTKQGLGRSIGFFEQGIITGGLITLFSFVATLSTLGYYTFVVVKKFRA</sequence>
<dbReference type="Pfam" id="PF00171">
    <property type="entry name" value="Aldedh"/>
    <property type="match status" value="1"/>
</dbReference>
<proteinExistence type="predicted"/>
<feature type="transmembrane region" description="Helical" evidence="1">
    <location>
        <begin position="454"/>
        <end position="480"/>
    </location>
</feature>
<gene>
    <name evidence="3" type="ORF">FE257_004711</name>
</gene>
<evidence type="ECO:0000313" key="3">
    <source>
        <dbReference type="EMBL" id="KAF9895082.1"/>
    </source>
</evidence>
<dbReference type="Gene3D" id="3.40.605.10">
    <property type="entry name" value="Aldehyde Dehydrogenase, Chain A, domain 1"/>
    <property type="match status" value="1"/>
</dbReference>
<dbReference type="GO" id="GO:0016620">
    <property type="term" value="F:oxidoreductase activity, acting on the aldehyde or oxo group of donors, NAD or NADP as acceptor"/>
    <property type="evidence" value="ECO:0007669"/>
    <property type="project" value="InterPro"/>
</dbReference>
<dbReference type="AlphaFoldDB" id="A0AAD4D0H4"/>
<organism evidence="3 4">
    <name type="scientific">Aspergillus nanangensis</name>
    <dbReference type="NCBI Taxonomy" id="2582783"/>
    <lineage>
        <taxon>Eukaryota</taxon>
        <taxon>Fungi</taxon>
        <taxon>Dikarya</taxon>
        <taxon>Ascomycota</taxon>
        <taxon>Pezizomycotina</taxon>
        <taxon>Eurotiomycetes</taxon>
        <taxon>Eurotiomycetidae</taxon>
        <taxon>Eurotiales</taxon>
        <taxon>Aspergillaceae</taxon>
        <taxon>Aspergillus</taxon>
        <taxon>Aspergillus subgen. Circumdati</taxon>
    </lineage>
</organism>
<keyword evidence="1" id="KW-0472">Membrane</keyword>
<keyword evidence="1" id="KW-1133">Transmembrane helix</keyword>
<accession>A0AAD4D0H4</accession>
<dbReference type="Gene3D" id="3.40.309.10">
    <property type="entry name" value="Aldehyde Dehydrogenase, Chain A, domain 2"/>
    <property type="match status" value="1"/>
</dbReference>
<name>A0AAD4D0H4_ASPNN</name>
<evidence type="ECO:0000259" key="2">
    <source>
        <dbReference type="Pfam" id="PF00171"/>
    </source>
</evidence>
<protein>
    <recommendedName>
        <fullName evidence="2">Aldehyde dehydrogenase domain-containing protein</fullName>
    </recommendedName>
</protein>
<feature type="domain" description="Aldehyde dehydrogenase" evidence="2">
    <location>
        <begin position="22"/>
        <end position="280"/>
    </location>
</feature>
<dbReference type="PANTHER" id="PTHR43111">
    <property type="entry name" value="ALDEHYDE DEHYDROGENASE B-RELATED"/>
    <property type="match status" value="1"/>
</dbReference>
<evidence type="ECO:0000256" key="1">
    <source>
        <dbReference type="SAM" id="Phobius"/>
    </source>
</evidence>
<dbReference type="EMBL" id="VCAU01000002">
    <property type="protein sequence ID" value="KAF9895082.1"/>
    <property type="molecule type" value="Genomic_DNA"/>
</dbReference>
<reference evidence="3" key="2">
    <citation type="submission" date="2020-02" db="EMBL/GenBank/DDBJ databases">
        <authorList>
            <person name="Gilchrist C.L.M."/>
            <person name="Chooi Y.-H."/>
        </authorList>
    </citation>
    <scope>NUCLEOTIDE SEQUENCE</scope>
    <source>
        <strain evidence="3">MST-FP2251</strain>
    </source>
</reference>
<dbReference type="InterPro" id="IPR015590">
    <property type="entry name" value="Aldehyde_DH_dom"/>
</dbReference>
<reference evidence="3" key="1">
    <citation type="journal article" date="2019" name="Beilstein J. Org. Chem.">
        <title>Nanangenines: drimane sesquiterpenoids as the dominant metabolite cohort of a novel Australian fungus, Aspergillus nanangensis.</title>
        <authorList>
            <person name="Lacey H.J."/>
            <person name="Gilchrist C.L.M."/>
            <person name="Crombie A."/>
            <person name="Kalaitzis J.A."/>
            <person name="Vuong D."/>
            <person name="Rutledge P.J."/>
            <person name="Turner P."/>
            <person name="Pitt J.I."/>
            <person name="Lacey E."/>
            <person name="Chooi Y.H."/>
            <person name="Piggott A.M."/>
        </authorList>
    </citation>
    <scope>NUCLEOTIDE SEQUENCE</scope>
    <source>
        <strain evidence="3">MST-FP2251</strain>
    </source>
</reference>
<comment type="caution">
    <text evidence="3">The sequence shown here is derived from an EMBL/GenBank/DDBJ whole genome shotgun (WGS) entry which is preliminary data.</text>
</comment>
<dbReference type="InterPro" id="IPR016161">
    <property type="entry name" value="Ald_DH/histidinol_DH"/>
</dbReference>
<dbReference type="InterPro" id="IPR016162">
    <property type="entry name" value="Ald_DH_N"/>
</dbReference>
<dbReference type="InterPro" id="IPR016163">
    <property type="entry name" value="Ald_DH_C"/>
</dbReference>
<dbReference type="PANTHER" id="PTHR43111:SF1">
    <property type="entry name" value="ALDEHYDE DEHYDROGENASE B-RELATED"/>
    <property type="match status" value="1"/>
</dbReference>
<keyword evidence="4" id="KW-1185">Reference proteome</keyword>
<keyword evidence="1" id="KW-0812">Transmembrane</keyword>
<dbReference type="Proteomes" id="UP001194746">
    <property type="component" value="Unassembled WGS sequence"/>
</dbReference>
<evidence type="ECO:0000313" key="4">
    <source>
        <dbReference type="Proteomes" id="UP001194746"/>
    </source>
</evidence>